<feature type="transmembrane region" description="Helical" evidence="3">
    <location>
        <begin position="245"/>
        <end position="263"/>
    </location>
</feature>
<dbReference type="PANTHER" id="PTHR30413:SF10">
    <property type="entry name" value="CAPSULE POLYSACCHARIDE EXPORT INNER-MEMBRANE PROTEIN CTRC"/>
    <property type="match status" value="1"/>
</dbReference>
<dbReference type="STRING" id="561184.SAMN05216376_106189"/>
<keyword evidence="2" id="KW-0813">Transport</keyword>
<gene>
    <name evidence="4" type="ORF">OA50_02030</name>
</gene>
<keyword evidence="5" id="KW-1185">Reference proteome</keyword>
<reference evidence="4 5" key="1">
    <citation type="submission" date="2014-10" db="EMBL/GenBank/DDBJ databases">
        <title>Genome sequence of Ponticoccus sp. strain UMTAT08 isolated from clonal culture of toxic dinoflagellate Alexandrium tamiyavanichii.</title>
        <authorList>
            <person name="Gan H.Y."/>
            <person name="Muhd D.-D."/>
            <person name="Mohd Noor M.E."/>
            <person name="Yeong Y.S."/>
            <person name="Usup G."/>
        </authorList>
    </citation>
    <scope>NUCLEOTIDE SEQUENCE [LARGE SCALE GENOMIC DNA]</scope>
    <source>
        <strain evidence="4 5">UMTAT08</strain>
    </source>
</reference>
<evidence type="ECO:0000313" key="4">
    <source>
        <dbReference type="EMBL" id="KHQ53500.1"/>
    </source>
</evidence>
<comment type="similarity">
    <text evidence="1">Belongs to the ABC-2 integral membrane protein family.</text>
</comment>
<protein>
    <submittedName>
        <fullName evidence="4">ABC transporter, permease protein</fullName>
    </submittedName>
</protein>
<evidence type="ECO:0000256" key="1">
    <source>
        <dbReference type="ARBA" id="ARBA00007783"/>
    </source>
</evidence>
<organism evidence="4 5">
    <name type="scientific">Mameliella alba</name>
    <dbReference type="NCBI Taxonomy" id="561184"/>
    <lineage>
        <taxon>Bacteria</taxon>
        <taxon>Pseudomonadati</taxon>
        <taxon>Pseudomonadota</taxon>
        <taxon>Alphaproteobacteria</taxon>
        <taxon>Rhodobacterales</taxon>
        <taxon>Roseobacteraceae</taxon>
        <taxon>Mameliella</taxon>
    </lineage>
</organism>
<comment type="caution">
    <text evidence="4">The sequence shown here is derived from an EMBL/GenBank/DDBJ whole genome shotgun (WGS) entry which is preliminary data.</text>
</comment>
<dbReference type="PATRIC" id="fig|1515334.3.peg.2045"/>
<keyword evidence="3" id="KW-1133">Transmembrane helix</keyword>
<dbReference type="Proteomes" id="UP000030960">
    <property type="component" value="Unassembled WGS sequence"/>
</dbReference>
<evidence type="ECO:0000256" key="3">
    <source>
        <dbReference type="SAM" id="Phobius"/>
    </source>
</evidence>
<feature type="transmembrane region" description="Helical" evidence="3">
    <location>
        <begin position="113"/>
        <end position="141"/>
    </location>
</feature>
<feature type="transmembrane region" description="Helical" evidence="3">
    <location>
        <begin position="153"/>
        <end position="176"/>
    </location>
</feature>
<feature type="transmembrane region" description="Helical" evidence="3">
    <location>
        <begin position="36"/>
        <end position="60"/>
    </location>
</feature>
<feature type="transmembrane region" description="Helical" evidence="3">
    <location>
        <begin position="72"/>
        <end position="93"/>
    </location>
</feature>
<dbReference type="OrthoDB" id="7835223at2"/>
<name>A0A0B3RQY1_9RHOB</name>
<dbReference type="RefSeq" id="WP_043140709.1">
    <property type="nucleotide sequence ID" value="NZ_JSUQ01000007.1"/>
</dbReference>
<proteinExistence type="inferred from homology"/>
<dbReference type="PANTHER" id="PTHR30413">
    <property type="entry name" value="INNER MEMBRANE TRANSPORT PERMEASE"/>
    <property type="match status" value="1"/>
</dbReference>
<keyword evidence="3" id="KW-0472">Membrane</keyword>
<evidence type="ECO:0000256" key="2">
    <source>
        <dbReference type="ARBA" id="ARBA00022448"/>
    </source>
</evidence>
<sequence length="276" mass="31119">MFQASRPRSRLGSIIYILELIYHNSVRAVRKTHGNAFIAIFMNMLQTIIFVLAFYFMFQILGMRSAALRGDFLVYIMTGVFLFMTHTKTLGAVAGSEGPASPMMQHAPMNTAIAIVSAMISTLYIQILSLMVILFVYDVAFNPEVMQEIQDPIGCLAMILLSWFSGGAIGLVFLAAKPWFPTPVSIISTVYQRANMIASGKMFVANTLPSYMLVMFDWNPLFHTIDQSRGYAFVDYNPRNSDWEYALYLSIILVMIGLMGEFYTRKHASASWSARR</sequence>
<dbReference type="AlphaFoldDB" id="A0A0B3RQY1"/>
<dbReference type="EMBL" id="JSUQ01000007">
    <property type="protein sequence ID" value="KHQ53500.1"/>
    <property type="molecule type" value="Genomic_DNA"/>
</dbReference>
<evidence type="ECO:0000313" key="5">
    <source>
        <dbReference type="Proteomes" id="UP000030960"/>
    </source>
</evidence>
<dbReference type="GO" id="GO:0015920">
    <property type="term" value="P:lipopolysaccharide transport"/>
    <property type="evidence" value="ECO:0007669"/>
    <property type="project" value="TreeGrafter"/>
</dbReference>
<accession>A0A0B3RQY1</accession>
<keyword evidence="3" id="KW-0812">Transmembrane</keyword>